<gene>
    <name evidence="7" type="ORF">UFOPK3339_00073</name>
</gene>
<dbReference type="InterPro" id="IPR001131">
    <property type="entry name" value="Peptidase_M24B_aminopep-P_CS"/>
</dbReference>
<dbReference type="InterPro" id="IPR029149">
    <property type="entry name" value="Creatin/AminoP/Spt16_N"/>
</dbReference>
<evidence type="ECO:0000256" key="2">
    <source>
        <dbReference type="ARBA" id="ARBA00008766"/>
    </source>
</evidence>
<dbReference type="GO" id="GO:0005829">
    <property type="term" value="C:cytosol"/>
    <property type="evidence" value="ECO:0007669"/>
    <property type="project" value="TreeGrafter"/>
</dbReference>
<proteinExistence type="inferred from homology"/>
<evidence type="ECO:0000256" key="1">
    <source>
        <dbReference type="ARBA" id="ARBA00001936"/>
    </source>
</evidence>
<dbReference type="PROSITE" id="PS00491">
    <property type="entry name" value="PROLINE_PEPTIDASE"/>
    <property type="match status" value="1"/>
</dbReference>
<name>A0A6J7CC73_9ZZZZ</name>
<dbReference type="SUPFAM" id="SSF55920">
    <property type="entry name" value="Creatinase/aminopeptidase"/>
    <property type="match status" value="1"/>
</dbReference>
<dbReference type="CDD" id="cd01087">
    <property type="entry name" value="Prolidase"/>
    <property type="match status" value="1"/>
</dbReference>
<evidence type="ECO:0000256" key="5">
    <source>
        <dbReference type="ARBA" id="ARBA00023211"/>
    </source>
</evidence>
<dbReference type="Gene3D" id="3.40.350.10">
    <property type="entry name" value="Creatinase/prolidase N-terminal domain"/>
    <property type="match status" value="1"/>
</dbReference>
<dbReference type="AlphaFoldDB" id="A0A6J7CC73"/>
<keyword evidence="5" id="KW-0464">Manganese</keyword>
<reference evidence="7" key="1">
    <citation type="submission" date="2020-05" db="EMBL/GenBank/DDBJ databases">
        <authorList>
            <person name="Chiriac C."/>
            <person name="Salcher M."/>
            <person name="Ghai R."/>
            <person name="Kavagutti S V."/>
        </authorList>
    </citation>
    <scope>NUCLEOTIDE SEQUENCE</scope>
</reference>
<dbReference type="GO" id="GO:0070006">
    <property type="term" value="F:metalloaminopeptidase activity"/>
    <property type="evidence" value="ECO:0007669"/>
    <property type="project" value="InterPro"/>
</dbReference>
<evidence type="ECO:0000313" key="7">
    <source>
        <dbReference type="EMBL" id="CAB4855657.1"/>
    </source>
</evidence>
<dbReference type="EMBL" id="CAFBLF010000006">
    <property type="protein sequence ID" value="CAB4855657.1"/>
    <property type="molecule type" value="Genomic_DNA"/>
</dbReference>
<accession>A0A6J7CC73</accession>
<dbReference type="InterPro" id="IPR036005">
    <property type="entry name" value="Creatinase/aminopeptidase-like"/>
</dbReference>
<organism evidence="7">
    <name type="scientific">freshwater metagenome</name>
    <dbReference type="NCBI Taxonomy" id="449393"/>
    <lineage>
        <taxon>unclassified sequences</taxon>
        <taxon>metagenomes</taxon>
        <taxon>ecological metagenomes</taxon>
    </lineage>
</organism>
<dbReference type="SUPFAM" id="SSF53092">
    <property type="entry name" value="Creatinase/prolidase N-terminal domain"/>
    <property type="match status" value="1"/>
</dbReference>
<dbReference type="InterPro" id="IPR007865">
    <property type="entry name" value="Aminopep_P_N"/>
</dbReference>
<keyword evidence="4" id="KW-0378">Hydrolase</keyword>
<evidence type="ECO:0000256" key="3">
    <source>
        <dbReference type="ARBA" id="ARBA00022723"/>
    </source>
</evidence>
<dbReference type="GO" id="GO:0006508">
    <property type="term" value="P:proteolysis"/>
    <property type="evidence" value="ECO:0007669"/>
    <property type="project" value="TreeGrafter"/>
</dbReference>
<evidence type="ECO:0000259" key="6">
    <source>
        <dbReference type="SMART" id="SM01011"/>
    </source>
</evidence>
<dbReference type="Pfam" id="PF05195">
    <property type="entry name" value="AMP_N"/>
    <property type="match status" value="1"/>
</dbReference>
<dbReference type="InterPro" id="IPR052433">
    <property type="entry name" value="X-Pro_dipept-like"/>
</dbReference>
<dbReference type="Pfam" id="PF00557">
    <property type="entry name" value="Peptidase_M24"/>
    <property type="match status" value="1"/>
</dbReference>
<comment type="cofactor">
    <cofactor evidence="1">
        <name>Mn(2+)</name>
        <dbReference type="ChEBI" id="CHEBI:29035"/>
    </cofactor>
</comment>
<comment type="similarity">
    <text evidence="2">Belongs to the peptidase M24B family.</text>
</comment>
<dbReference type="SMART" id="SM01011">
    <property type="entry name" value="AMP_N"/>
    <property type="match status" value="1"/>
</dbReference>
<keyword evidence="3" id="KW-0479">Metal-binding</keyword>
<sequence>MSDDAISRNENRSTTPHNSAFHGYISGDWGDLPRAVAIQRAQAPFCAERRRALSADFAGHTLVIPAGPILVRSYDTHHPYRPHSAFTYYTGWGDDTVPDSVLVLTPNGNDHDATMFYRFPAGRGTEEFYADADIGEFWVGPRPTPDDVAVELGIVTKSLADLPDVLAHADFNWAIIREADSAITDAVDLARGDSEARDHELAVFQSEQRLIKDAFEISEIRRAIEATALGFDDVLETLPEATAHTRGERLIEGTFNRRARAEGNHVGYETIAAAGAHTCFLHWERNDGPVRDGDLVLMDAGVEVESLYTADITRTFPVNGRFTETQRLVYEAVFEAADAAFALVKPGIVFRDVHAAAMAVIARHVSDWGFLPVSLDESLSETGQHHRRYMVHGTSHHLGLDVHDCPQARKEFYKDGIVREGMVFTIEPGLYFQVDDLTVPEHFRGIGVRIEDNILVTAAGSENLSIGIPRTADDVEAWVGRLA</sequence>
<dbReference type="PANTHER" id="PTHR43226:SF4">
    <property type="entry name" value="XAA-PRO AMINOPEPTIDASE 3"/>
    <property type="match status" value="1"/>
</dbReference>
<dbReference type="PANTHER" id="PTHR43226">
    <property type="entry name" value="XAA-PRO AMINOPEPTIDASE 3"/>
    <property type="match status" value="1"/>
</dbReference>
<protein>
    <submittedName>
        <fullName evidence="7">Unannotated protein</fullName>
    </submittedName>
</protein>
<evidence type="ECO:0000256" key="4">
    <source>
        <dbReference type="ARBA" id="ARBA00022801"/>
    </source>
</evidence>
<feature type="domain" description="Aminopeptidase P N-terminal" evidence="6">
    <location>
        <begin position="41"/>
        <end position="184"/>
    </location>
</feature>
<dbReference type="InterPro" id="IPR000994">
    <property type="entry name" value="Pept_M24"/>
</dbReference>
<dbReference type="GO" id="GO:0030145">
    <property type="term" value="F:manganese ion binding"/>
    <property type="evidence" value="ECO:0007669"/>
    <property type="project" value="InterPro"/>
</dbReference>
<dbReference type="Gene3D" id="3.90.230.10">
    <property type="entry name" value="Creatinase/methionine aminopeptidase superfamily"/>
    <property type="match status" value="1"/>
</dbReference>